<protein>
    <recommendedName>
        <fullName evidence="3">TAR DNA-binding protein 43</fullName>
    </recommendedName>
</protein>
<feature type="compositionally biased region" description="Polar residues" evidence="15">
    <location>
        <begin position="419"/>
        <end position="429"/>
    </location>
</feature>
<dbReference type="CDD" id="cd12321">
    <property type="entry name" value="RRM1_TDP43"/>
    <property type="match status" value="1"/>
</dbReference>
<proteinExistence type="predicted"/>
<gene>
    <name evidence="17" type="ORF">HNY73_015302</name>
</gene>
<dbReference type="Gene3D" id="3.30.70.330">
    <property type="match status" value="2"/>
</dbReference>
<dbReference type="AlphaFoldDB" id="A0A8T0ET30"/>
<keyword evidence="7 14" id="KW-0694">RNA-binding</keyword>
<evidence type="ECO:0000256" key="8">
    <source>
        <dbReference type="ARBA" id="ARBA00023015"/>
    </source>
</evidence>
<organism evidence="17 18">
    <name type="scientific">Argiope bruennichi</name>
    <name type="common">Wasp spider</name>
    <name type="synonym">Aranea bruennichi</name>
    <dbReference type="NCBI Taxonomy" id="94029"/>
    <lineage>
        <taxon>Eukaryota</taxon>
        <taxon>Metazoa</taxon>
        <taxon>Ecdysozoa</taxon>
        <taxon>Arthropoda</taxon>
        <taxon>Chelicerata</taxon>
        <taxon>Arachnida</taxon>
        <taxon>Araneae</taxon>
        <taxon>Araneomorphae</taxon>
        <taxon>Entelegynae</taxon>
        <taxon>Araneoidea</taxon>
        <taxon>Araneidae</taxon>
        <taxon>Argiope</taxon>
    </lineage>
</organism>
<keyword evidence="4" id="KW-0678">Repressor</keyword>
<dbReference type="GO" id="GO:0005654">
    <property type="term" value="C:nucleoplasm"/>
    <property type="evidence" value="ECO:0007669"/>
    <property type="project" value="TreeGrafter"/>
</dbReference>
<dbReference type="InterPro" id="IPR035979">
    <property type="entry name" value="RBD_domain_sf"/>
</dbReference>
<evidence type="ECO:0000256" key="15">
    <source>
        <dbReference type="SAM" id="MobiDB-lite"/>
    </source>
</evidence>
<evidence type="ECO:0000256" key="12">
    <source>
        <dbReference type="ARBA" id="ARBA00023187"/>
    </source>
</evidence>
<sequence length="782" mass="86528">MSLSYVQVAEDEGEEPIEVPCEEDGTLLLSTLAAQFPGTCGLKYRNPGTGTMRGIRLTDGKLNPPYGTGWGNSLYICVFPKVTENKRKSCDQLENSSAKTKRMETKHKCSDLIVLGLPWKTTEQELRQYFESFGEVLMAQVKKDPKTGQSKGFGFIRFSNYESQARALSKRHLIDGRWCDVRIPNSKDGQVAELNRKVFIGRCTEDITADDLEDYFSKFGEVTDVFIPKPFRAFAFVTFLHPEVAQSLCGEDHIVKGASLLVSSAVPKNANANYHNRKSDSRALSVPFPHNAAGFGPGHHSGNANIWNQPPYNMPVRGGDNIQNLAQLSTTLGLGNPNPNQGGGKGMNTTPPTLSMGALNLGAALPLSSAVVAAALGQASLGILGGITNQGNSEDCPNPNVNTSNPGNSNMGGNGCPTWMNQPSGSNEGPIQWTPRDAKGYERYFSTKSDGSDDEKDNHSLNKKETQNSMKDSKAKPEKGTLSKEETKQEAKKKLFSLLSEMTIVPDSKTKAGENLRLARPAKRISKQERFKEEIRKHREMQKSPEDKLQDAAKVVATNVKGDVQQTLAELNERLRKLNLASSSQTPLETENEKILDDETSKNFMSSVKEIAATVADGSAPRSKLAERLLKISTEKKSSGFKRSLDDFVKGMKIEKQTSEDRRRKEFESKDFQKRTPRSSMVPKARINILDAAPLNIFQISKEPIKELAGEENVGFHEHVFLEQHLHGFPTKGPVRHFMELVVVGLSKNPYISVERKIENIDWFREYFKEKEDILKATGALG</sequence>
<dbReference type="GO" id="GO:0003723">
    <property type="term" value="F:RNA binding"/>
    <property type="evidence" value="ECO:0007669"/>
    <property type="project" value="UniProtKB-UniRule"/>
</dbReference>
<dbReference type="GO" id="GO:0010468">
    <property type="term" value="P:regulation of gene expression"/>
    <property type="evidence" value="ECO:0007669"/>
    <property type="project" value="TreeGrafter"/>
</dbReference>
<name>A0A8T0ET30_ARGBR</name>
<feature type="region of interest" description="Disordered" evidence="15">
    <location>
        <begin position="391"/>
        <end position="489"/>
    </location>
</feature>
<comment type="subcellular location">
    <subcellularLocation>
        <location evidence="2">Mitochondrion</location>
    </subcellularLocation>
    <subcellularLocation>
        <location evidence="1">Nucleus</location>
    </subcellularLocation>
</comment>
<reference evidence="17" key="1">
    <citation type="journal article" date="2020" name="bioRxiv">
        <title>Chromosome-level reference genome of the European wasp spider Argiope bruennichi: a resource for studies on range expansion and evolutionary adaptation.</title>
        <authorList>
            <person name="Sheffer M.M."/>
            <person name="Hoppe A."/>
            <person name="Krehenwinkel H."/>
            <person name="Uhl G."/>
            <person name="Kuss A.W."/>
            <person name="Jensen L."/>
            <person name="Jensen C."/>
            <person name="Gillespie R.G."/>
            <person name="Hoff K.J."/>
            <person name="Prost S."/>
        </authorList>
    </citation>
    <scope>NUCLEOTIDE SEQUENCE</scope>
</reference>
<dbReference type="Pfam" id="PF18694">
    <property type="entry name" value="TDP-43_N"/>
    <property type="match status" value="1"/>
</dbReference>
<feature type="compositionally biased region" description="Polar residues" evidence="15">
    <location>
        <begin position="391"/>
        <end position="401"/>
    </location>
</feature>
<dbReference type="GO" id="GO:0005763">
    <property type="term" value="C:mitochondrial small ribosomal subunit"/>
    <property type="evidence" value="ECO:0007669"/>
    <property type="project" value="InterPro"/>
</dbReference>
<feature type="compositionally biased region" description="Basic and acidic residues" evidence="15">
    <location>
        <begin position="657"/>
        <end position="674"/>
    </location>
</feature>
<dbReference type="SUPFAM" id="SSF54928">
    <property type="entry name" value="RNA-binding domain, RBD"/>
    <property type="match status" value="1"/>
</dbReference>
<evidence type="ECO:0000256" key="10">
    <source>
        <dbReference type="ARBA" id="ARBA00023128"/>
    </source>
</evidence>
<evidence type="ECO:0000256" key="1">
    <source>
        <dbReference type="ARBA" id="ARBA00004123"/>
    </source>
</evidence>
<keyword evidence="9 17" id="KW-0238">DNA-binding</keyword>
<evidence type="ECO:0000256" key="2">
    <source>
        <dbReference type="ARBA" id="ARBA00004173"/>
    </source>
</evidence>
<evidence type="ECO:0000313" key="18">
    <source>
        <dbReference type="Proteomes" id="UP000807504"/>
    </source>
</evidence>
<evidence type="ECO:0000256" key="9">
    <source>
        <dbReference type="ARBA" id="ARBA00023125"/>
    </source>
</evidence>
<feature type="region of interest" description="Disordered" evidence="15">
    <location>
        <begin position="657"/>
        <end position="680"/>
    </location>
</feature>
<dbReference type="GO" id="GO:0000785">
    <property type="term" value="C:chromatin"/>
    <property type="evidence" value="ECO:0007669"/>
    <property type="project" value="TreeGrafter"/>
</dbReference>
<evidence type="ECO:0000313" key="17">
    <source>
        <dbReference type="EMBL" id="KAF8778598.1"/>
    </source>
</evidence>
<feature type="region of interest" description="Disordered" evidence="15">
    <location>
        <begin position="330"/>
        <end position="351"/>
    </location>
</feature>
<dbReference type="CDD" id="cd19609">
    <property type="entry name" value="NTD_TDP-43"/>
    <property type="match status" value="1"/>
</dbReference>
<dbReference type="GO" id="GO:0003690">
    <property type="term" value="F:double-stranded DNA binding"/>
    <property type="evidence" value="ECO:0007669"/>
    <property type="project" value="UniProtKB-ARBA"/>
</dbReference>
<keyword evidence="10" id="KW-0496">Mitochondrion</keyword>
<keyword evidence="6" id="KW-0677">Repeat</keyword>
<dbReference type="GO" id="GO:0008380">
    <property type="term" value="P:RNA splicing"/>
    <property type="evidence" value="ECO:0007669"/>
    <property type="project" value="UniProtKB-KW"/>
</dbReference>
<evidence type="ECO:0000256" key="14">
    <source>
        <dbReference type="PROSITE-ProRule" id="PRU00176"/>
    </source>
</evidence>
<evidence type="ECO:0000256" key="6">
    <source>
        <dbReference type="ARBA" id="ARBA00022737"/>
    </source>
</evidence>
<evidence type="ECO:0000256" key="5">
    <source>
        <dbReference type="ARBA" id="ARBA00022664"/>
    </source>
</evidence>
<reference evidence="17" key="2">
    <citation type="submission" date="2020-06" db="EMBL/GenBank/DDBJ databases">
        <authorList>
            <person name="Sheffer M."/>
        </authorList>
    </citation>
    <scope>NUCLEOTIDE SEQUENCE</scope>
</reference>
<feature type="compositionally biased region" description="Basic and acidic residues" evidence="15">
    <location>
        <begin position="456"/>
        <end position="489"/>
    </location>
</feature>
<keyword evidence="5" id="KW-0507">mRNA processing</keyword>
<evidence type="ECO:0000259" key="16">
    <source>
        <dbReference type="PROSITE" id="PS50102"/>
    </source>
</evidence>
<keyword evidence="12" id="KW-0508">mRNA splicing</keyword>
<dbReference type="FunFam" id="3.30.70.330:FF:000107">
    <property type="entry name" value="TAR DNA-binding protein 43"/>
    <property type="match status" value="1"/>
</dbReference>
<dbReference type="GO" id="GO:0006397">
    <property type="term" value="P:mRNA processing"/>
    <property type="evidence" value="ECO:0007669"/>
    <property type="project" value="UniProtKB-KW"/>
</dbReference>
<evidence type="ECO:0000256" key="13">
    <source>
        <dbReference type="ARBA" id="ARBA00023242"/>
    </source>
</evidence>
<dbReference type="InterPro" id="IPR000504">
    <property type="entry name" value="RRM_dom"/>
</dbReference>
<dbReference type="PANTHER" id="PTHR48033:SF9">
    <property type="entry name" value="TAR DNA-BINDING PROTEIN 43"/>
    <property type="match status" value="1"/>
</dbReference>
<keyword evidence="13" id="KW-0539">Nucleus</keyword>
<dbReference type="Pfam" id="PF15433">
    <property type="entry name" value="MRP-S31"/>
    <property type="match status" value="1"/>
</dbReference>
<evidence type="ECO:0000256" key="7">
    <source>
        <dbReference type="ARBA" id="ARBA00022884"/>
    </source>
</evidence>
<feature type="domain" description="RRM" evidence="16">
    <location>
        <begin position="110"/>
        <end position="188"/>
    </location>
</feature>
<dbReference type="Proteomes" id="UP000807504">
    <property type="component" value="Unassembled WGS sequence"/>
</dbReference>
<dbReference type="InterPro" id="IPR012677">
    <property type="entry name" value="Nucleotide-bd_a/b_plait_sf"/>
</dbReference>
<evidence type="ECO:0000256" key="11">
    <source>
        <dbReference type="ARBA" id="ARBA00023163"/>
    </source>
</evidence>
<dbReference type="EMBL" id="JABXBU010002072">
    <property type="protein sequence ID" value="KAF8778598.1"/>
    <property type="molecule type" value="Genomic_DNA"/>
</dbReference>
<keyword evidence="8" id="KW-0805">Transcription regulation</keyword>
<comment type="caution">
    <text evidence="17">The sequence shown here is derived from an EMBL/GenBank/DDBJ whole genome shotgun (WGS) entry which is preliminary data.</text>
</comment>
<dbReference type="SMART" id="SM00360">
    <property type="entry name" value="RRM"/>
    <property type="match status" value="2"/>
</dbReference>
<feature type="domain" description="RRM" evidence="16">
    <location>
        <begin position="196"/>
        <end position="267"/>
    </location>
</feature>
<keyword evidence="18" id="KW-1185">Reference proteome</keyword>
<dbReference type="InterPro" id="IPR041105">
    <property type="entry name" value="TDP-43_N"/>
</dbReference>
<accession>A0A8T0ET30</accession>
<dbReference type="GO" id="GO:0003735">
    <property type="term" value="F:structural constituent of ribosome"/>
    <property type="evidence" value="ECO:0007669"/>
    <property type="project" value="InterPro"/>
</dbReference>
<dbReference type="PROSITE" id="PS50102">
    <property type="entry name" value="RRM"/>
    <property type="match status" value="2"/>
</dbReference>
<dbReference type="PANTHER" id="PTHR48033">
    <property type="entry name" value="RNA-BINDING (RRM/RBD/RNP MOTIFS) FAMILY PROTEIN"/>
    <property type="match status" value="1"/>
</dbReference>
<evidence type="ECO:0000256" key="4">
    <source>
        <dbReference type="ARBA" id="ARBA00022491"/>
    </source>
</evidence>
<dbReference type="InterPro" id="IPR026299">
    <property type="entry name" value="MRP-S31"/>
</dbReference>
<dbReference type="FunFam" id="3.30.70.330:FF:000098">
    <property type="entry name" value="TAR DNA-binding protein 43"/>
    <property type="match status" value="1"/>
</dbReference>
<dbReference type="Pfam" id="PF00076">
    <property type="entry name" value="RRM_1"/>
    <property type="match status" value="2"/>
</dbReference>
<keyword evidence="11" id="KW-0804">Transcription</keyword>
<evidence type="ECO:0000256" key="3">
    <source>
        <dbReference type="ARBA" id="ARBA00018889"/>
    </source>
</evidence>
<dbReference type="CDD" id="cd12322">
    <property type="entry name" value="RRM2_TDP43"/>
    <property type="match status" value="1"/>
</dbReference>